<evidence type="ECO:0000313" key="8">
    <source>
        <dbReference type="EMBL" id="KDP24141.1"/>
    </source>
</evidence>
<gene>
    <name evidence="8" type="ORF">JCGZ_25798</name>
</gene>
<reference evidence="8 9" key="1">
    <citation type="journal article" date="2014" name="PLoS ONE">
        <title>Global Analysis of Gene Expression Profiles in Physic Nut (Jatropha curcas L.) Seedlings Exposed to Salt Stress.</title>
        <authorList>
            <person name="Zhang L."/>
            <person name="Zhang C."/>
            <person name="Wu P."/>
            <person name="Chen Y."/>
            <person name="Li M."/>
            <person name="Jiang H."/>
            <person name="Wu G."/>
        </authorList>
    </citation>
    <scope>NUCLEOTIDE SEQUENCE [LARGE SCALE GENOMIC DNA]</scope>
    <source>
        <strain evidence="9">cv. GZQX0401</strain>
        <tissue evidence="8">Young leaves</tissue>
    </source>
</reference>
<dbReference type="PROSITE" id="PS51375">
    <property type="entry name" value="PPR"/>
    <property type="match status" value="2"/>
</dbReference>
<dbReference type="NCBIfam" id="TIGR00756">
    <property type="entry name" value="PPR"/>
    <property type="match status" value="2"/>
</dbReference>
<comment type="subcellular location">
    <subcellularLocation>
        <location evidence="1">Mitochondrion</location>
    </subcellularLocation>
</comment>
<feature type="repeat" description="PPR" evidence="7">
    <location>
        <begin position="59"/>
        <end position="93"/>
    </location>
</feature>
<evidence type="ECO:0000256" key="6">
    <source>
        <dbReference type="PROSITE-ProRule" id="PRU00339"/>
    </source>
</evidence>
<dbReference type="FunFam" id="1.25.40.10:FF:000385">
    <property type="entry name" value="Pentatricopeptide repeat-containing protein mitochondrial"/>
    <property type="match status" value="1"/>
</dbReference>
<evidence type="ECO:0000256" key="1">
    <source>
        <dbReference type="ARBA" id="ARBA00004173"/>
    </source>
</evidence>
<dbReference type="PROSITE" id="PS50005">
    <property type="entry name" value="TPR"/>
    <property type="match status" value="1"/>
</dbReference>
<name>A0A067JJJ5_JATCU</name>
<keyword evidence="6" id="KW-0802">TPR repeat</keyword>
<dbReference type="OrthoDB" id="1890565at2759"/>
<dbReference type="Proteomes" id="UP000027138">
    <property type="component" value="Unassembled WGS sequence"/>
</dbReference>
<dbReference type="InterPro" id="IPR011990">
    <property type="entry name" value="TPR-like_helical_dom_sf"/>
</dbReference>
<dbReference type="InterPro" id="IPR019734">
    <property type="entry name" value="TPR_rpt"/>
</dbReference>
<evidence type="ECO:0000256" key="4">
    <source>
        <dbReference type="ARBA" id="ARBA00022946"/>
    </source>
</evidence>
<keyword evidence="5" id="KW-0496">Mitochondrion</keyword>
<sequence length="416" mass="48041">MKDFRRFKHALEISHWMTDRRYFTLSPSDAASRLNLVHRVYGSAHAEKYFNELSGKLKTFHVYGALLNVYVQENFVQKAEAIMQEMREKGMATSTFPYNILINLYWKTGDFEKIDALIHEMERNGIHGDKYTMMNLMAAYAATSNISGMERILNQVEKNPHIDHGWKIYSVAASGYLKVGSIETALTMLRKMEEMMPRQRKTSAFNFLLSHYGQTGKKDELYRVWNKYKSLYGLRTIVFCCMIESLSKLDDIEGAEQILEEWESKCTVYDFRVLNSLLVAYCKKGLFERAEAAVEKAAQGRKPYASTWTILATGYAQENQMSKAVEMLKRAILVSRKGWKPNPTILTACLDYLEVQGDVEEMEEIVKSLKSLEPLTRDLYHRLKRTYIAAGKSTTDVLDQMKKDNFPADEDMEKDP</sequence>
<feature type="repeat" description="PPR" evidence="7">
    <location>
        <begin position="94"/>
        <end position="128"/>
    </location>
</feature>
<keyword evidence="4" id="KW-0809">Transit peptide</keyword>
<evidence type="ECO:0000256" key="7">
    <source>
        <dbReference type="PROSITE-ProRule" id="PRU00708"/>
    </source>
</evidence>
<dbReference type="GO" id="GO:0005739">
    <property type="term" value="C:mitochondrion"/>
    <property type="evidence" value="ECO:0007669"/>
    <property type="project" value="UniProtKB-SubCell"/>
</dbReference>
<dbReference type="PANTHER" id="PTHR45717">
    <property type="entry name" value="OS12G0527900 PROTEIN"/>
    <property type="match status" value="1"/>
</dbReference>
<dbReference type="Pfam" id="PF13041">
    <property type="entry name" value="PPR_2"/>
    <property type="match status" value="1"/>
</dbReference>
<dbReference type="Pfam" id="PF01535">
    <property type="entry name" value="PPR"/>
    <property type="match status" value="5"/>
</dbReference>
<keyword evidence="3" id="KW-0677">Repeat</keyword>
<evidence type="ECO:0000313" key="9">
    <source>
        <dbReference type="Proteomes" id="UP000027138"/>
    </source>
</evidence>
<feature type="repeat" description="TPR" evidence="6">
    <location>
        <begin position="305"/>
        <end position="338"/>
    </location>
</feature>
<dbReference type="GO" id="GO:0003729">
    <property type="term" value="F:mRNA binding"/>
    <property type="evidence" value="ECO:0007669"/>
    <property type="project" value="UniProtKB-ARBA"/>
</dbReference>
<keyword evidence="9" id="KW-1185">Reference proteome</keyword>
<evidence type="ECO:0000256" key="2">
    <source>
        <dbReference type="ARBA" id="ARBA00007626"/>
    </source>
</evidence>
<evidence type="ECO:0000256" key="5">
    <source>
        <dbReference type="ARBA" id="ARBA00023128"/>
    </source>
</evidence>
<accession>A0A067JJJ5</accession>
<proteinExistence type="inferred from homology"/>
<comment type="similarity">
    <text evidence="2">Belongs to the PPR family. P subfamily.</text>
</comment>
<organism evidence="8 9">
    <name type="scientific">Jatropha curcas</name>
    <name type="common">Barbados nut</name>
    <dbReference type="NCBI Taxonomy" id="180498"/>
    <lineage>
        <taxon>Eukaryota</taxon>
        <taxon>Viridiplantae</taxon>
        <taxon>Streptophyta</taxon>
        <taxon>Embryophyta</taxon>
        <taxon>Tracheophyta</taxon>
        <taxon>Spermatophyta</taxon>
        <taxon>Magnoliopsida</taxon>
        <taxon>eudicotyledons</taxon>
        <taxon>Gunneridae</taxon>
        <taxon>Pentapetalae</taxon>
        <taxon>rosids</taxon>
        <taxon>fabids</taxon>
        <taxon>Malpighiales</taxon>
        <taxon>Euphorbiaceae</taxon>
        <taxon>Crotonoideae</taxon>
        <taxon>Jatropheae</taxon>
        <taxon>Jatropha</taxon>
    </lineage>
</organism>
<protein>
    <submittedName>
        <fullName evidence="8">Uncharacterized protein</fullName>
    </submittedName>
</protein>
<dbReference type="AlphaFoldDB" id="A0A067JJJ5"/>
<dbReference type="EMBL" id="KK915137">
    <property type="protein sequence ID" value="KDP24141.1"/>
    <property type="molecule type" value="Genomic_DNA"/>
</dbReference>
<dbReference type="PANTHER" id="PTHR45717:SF6">
    <property type="entry name" value="PENTACOTRIPEPTIDE-REPEAT REGION OF PRORP DOMAIN-CONTAINING PROTEIN"/>
    <property type="match status" value="1"/>
</dbReference>
<dbReference type="Gene3D" id="1.25.40.10">
    <property type="entry name" value="Tetratricopeptide repeat domain"/>
    <property type="match status" value="2"/>
</dbReference>
<evidence type="ECO:0000256" key="3">
    <source>
        <dbReference type="ARBA" id="ARBA00022737"/>
    </source>
</evidence>
<dbReference type="SUPFAM" id="SSF48452">
    <property type="entry name" value="TPR-like"/>
    <property type="match status" value="1"/>
</dbReference>
<dbReference type="InterPro" id="IPR002885">
    <property type="entry name" value="PPR_rpt"/>
</dbReference>